<protein>
    <submittedName>
        <fullName evidence="1">Uncharacterized protein</fullName>
    </submittedName>
</protein>
<accession>A0AAN4Z327</accession>
<organism evidence="1 2">
    <name type="scientific">Pristionchus mayeri</name>
    <dbReference type="NCBI Taxonomy" id="1317129"/>
    <lineage>
        <taxon>Eukaryota</taxon>
        <taxon>Metazoa</taxon>
        <taxon>Ecdysozoa</taxon>
        <taxon>Nematoda</taxon>
        <taxon>Chromadorea</taxon>
        <taxon>Rhabditida</taxon>
        <taxon>Rhabditina</taxon>
        <taxon>Diplogasteromorpha</taxon>
        <taxon>Diplogasteroidea</taxon>
        <taxon>Neodiplogasteridae</taxon>
        <taxon>Pristionchus</taxon>
    </lineage>
</organism>
<proteinExistence type="predicted"/>
<evidence type="ECO:0000313" key="1">
    <source>
        <dbReference type="EMBL" id="GMR30355.1"/>
    </source>
</evidence>
<feature type="non-terminal residue" evidence="1">
    <location>
        <position position="1"/>
    </location>
</feature>
<evidence type="ECO:0000313" key="2">
    <source>
        <dbReference type="Proteomes" id="UP001328107"/>
    </source>
</evidence>
<sequence>HLLDSFLHAHHVITLHTECTNILFDAFQSILCLRSSFLGKNDVRRKAEGRTDSVASTQLVKCVKRSVVARFLSLSQE</sequence>
<dbReference type="EMBL" id="BTRK01000001">
    <property type="protein sequence ID" value="GMR30355.1"/>
    <property type="molecule type" value="Genomic_DNA"/>
</dbReference>
<feature type="non-terminal residue" evidence="1">
    <location>
        <position position="77"/>
    </location>
</feature>
<name>A0AAN4Z327_9BILA</name>
<dbReference type="Proteomes" id="UP001328107">
    <property type="component" value="Unassembled WGS sequence"/>
</dbReference>
<dbReference type="AlphaFoldDB" id="A0AAN4Z327"/>
<reference evidence="2" key="1">
    <citation type="submission" date="2022-10" db="EMBL/GenBank/DDBJ databases">
        <title>Genome assembly of Pristionchus species.</title>
        <authorList>
            <person name="Yoshida K."/>
            <person name="Sommer R.J."/>
        </authorList>
    </citation>
    <scope>NUCLEOTIDE SEQUENCE [LARGE SCALE GENOMIC DNA]</scope>
    <source>
        <strain evidence="2">RS5460</strain>
    </source>
</reference>
<gene>
    <name evidence="1" type="ORF">PMAYCL1PPCAC_00550</name>
</gene>
<comment type="caution">
    <text evidence="1">The sequence shown here is derived from an EMBL/GenBank/DDBJ whole genome shotgun (WGS) entry which is preliminary data.</text>
</comment>
<keyword evidence="2" id="KW-1185">Reference proteome</keyword>